<dbReference type="SMART" id="SM00131">
    <property type="entry name" value="KU"/>
    <property type="match status" value="2"/>
</dbReference>
<feature type="compositionally biased region" description="Basic and acidic residues" evidence="2">
    <location>
        <begin position="565"/>
        <end position="580"/>
    </location>
</feature>
<dbReference type="CDD" id="cd00109">
    <property type="entry name" value="Kunitz-type"/>
    <property type="match status" value="1"/>
</dbReference>
<dbReference type="InterPro" id="IPR051388">
    <property type="entry name" value="Serpin_venom_toxin"/>
</dbReference>
<organism evidence="5 6">
    <name type="scientific">Cichlidogyrus casuarinus</name>
    <dbReference type="NCBI Taxonomy" id="1844966"/>
    <lineage>
        <taxon>Eukaryota</taxon>
        <taxon>Metazoa</taxon>
        <taxon>Spiralia</taxon>
        <taxon>Lophotrochozoa</taxon>
        <taxon>Platyhelminthes</taxon>
        <taxon>Monogenea</taxon>
        <taxon>Monopisthocotylea</taxon>
        <taxon>Dactylogyridea</taxon>
        <taxon>Ancyrocephalidae</taxon>
        <taxon>Cichlidogyrus</taxon>
    </lineage>
</organism>
<dbReference type="PANTHER" id="PTHR46751">
    <property type="entry name" value="EPPIN"/>
    <property type="match status" value="1"/>
</dbReference>
<dbReference type="EMBL" id="JBJKFK010002369">
    <property type="protein sequence ID" value="KAL3311208.1"/>
    <property type="molecule type" value="Genomic_DNA"/>
</dbReference>
<dbReference type="PRINTS" id="PR00759">
    <property type="entry name" value="BASICPTASE"/>
</dbReference>
<gene>
    <name evidence="5" type="ORF">Ciccas_010215</name>
</gene>
<feature type="domain" description="BPTI/Kunitz inhibitor" evidence="4">
    <location>
        <begin position="689"/>
        <end position="739"/>
    </location>
</feature>
<feature type="compositionally biased region" description="Basic and acidic residues" evidence="2">
    <location>
        <begin position="314"/>
        <end position="328"/>
    </location>
</feature>
<dbReference type="CDD" id="cd22593">
    <property type="entry name" value="Kunitz_conkunitzin"/>
    <property type="match status" value="1"/>
</dbReference>
<dbReference type="Gene3D" id="4.10.410.10">
    <property type="entry name" value="Pancreatic trypsin inhibitor Kunitz domain"/>
    <property type="match status" value="2"/>
</dbReference>
<feature type="compositionally biased region" description="Polar residues" evidence="2">
    <location>
        <begin position="367"/>
        <end position="381"/>
    </location>
</feature>
<feature type="domain" description="BPTI/Kunitz inhibitor" evidence="4">
    <location>
        <begin position="808"/>
        <end position="861"/>
    </location>
</feature>
<evidence type="ECO:0000259" key="4">
    <source>
        <dbReference type="PROSITE" id="PS50279"/>
    </source>
</evidence>
<feature type="compositionally biased region" description="Basic and acidic residues" evidence="2">
    <location>
        <begin position="517"/>
        <end position="529"/>
    </location>
</feature>
<evidence type="ECO:0000313" key="5">
    <source>
        <dbReference type="EMBL" id="KAL3311208.1"/>
    </source>
</evidence>
<feature type="compositionally biased region" description="Polar residues" evidence="2">
    <location>
        <begin position="630"/>
        <end position="653"/>
    </location>
</feature>
<accession>A0ABD2PVW2</accession>
<feature type="compositionally biased region" description="Polar residues" evidence="2">
    <location>
        <begin position="240"/>
        <end position="253"/>
    </location>
</feature>
<feature type="compositionally biased region" description="Basic and acidic residues" evidence="2">
    <location>
        <begin position="616"/>
        <end position="626"/>
    </location>
</feature>
<dbReference type="InterPro" id="IPR002223">
    <property type="entry name" value="Kunitz_BPTI"/>
</dbReference>
<feature type="compositionally biased region" description="Low complexity" evidence="2">
    <location>
        <begin position="94"/>
        <end position="123"/>
    </location>
</feature>
<dbReference type="AlphaFoldDB" id="A0ABD2PVW2"/>
<keyword evidence="1" id="KW-1015">Disulfide bond</keyword>
<feature type="compositionally biased region" description="Basic and acidic residues" evidence="2">
    <location>
        <begin position="353"/>
        <end position="366"/>
    </location>
</feature>
<dbReference type="InterPro" id="IPR036880">
    <property type="entry name" value="Kunitz_BPTI_sf"/>
</dbReference>
<evidence type="ECO:0000313" key="6">
    <source>
        <dbReference type="Proteomes" id="UP001626550"/>
    </source>
</evidence>
<feature type="signal peptide" evidence="3">
    <location>
        <begin position="1"/>
        <end position="26"/>
    </location>
</feature>
<keyword evidence="6" id="KW-1185">Reference proteome</keyword>
<feature type="compositionally biased region" description="Polar residues" evidence="2">
    <location>
        <begin position="392"/>
        <end position="406"/>
    </location>
</feature>
<feature type="compositionally biased region" description="Polar residues" evidence="2">
    <location>
        <begin position="598"/>
        <end position="611"/>
    </location>
</feature>
<evidence type="ECO:0000256" key="3">
    <source>
        <dbReference type="SAM" id="SignalP"/>
    </source>
</evidence>
<feature type="region of interest" description="Disordered" evidence="2">
    <location>
        <begin position="94"/>
        <end position="142"/>
    </location>
</feature>
<protein>
    <recommendedName>
        <fullName evidence="4">BPTI/Kunitz inhibitor domain-containing protein</fullName>
    </recommendedName>
</protein>
<evidence type="ECO:0000256" key="1">
    <source>
        <dbReference type="ARBA" id="ARBA00023157"/>
    </source>
</evidence>
<proteinExistence type="predicted"/>
<feature type="compositionally biased region" description="Basic and acidic residues" evidence="2">
    <location>
        <begin position="465"/>
        <end position="479"/>
    </location>
</feature>
<keyword evidence="3" id="KW-0732">Signal</keyword>
<evidence type="ECO:0000256" key="2">
    <source>
        <dbReference type="SAM" id="MobiDB-lite"/>
    </source>
</evidence>
<reference evidence="5 6" key="1">
    <citation type="submission" date="2024-11" db="EMBL/GenBank/DDBJ databases">
        <title>Adaptive evolution of stress response genes in parasites aligns with host niche diversity.</title>
        <authorList>
            <person name="Hahn C."/>
            <person name="Resl P."/>
        </authorList>
    </citation>
    <scope>NUCLEOTIDE SEQUENCE [LARGE SCALE GENOMIC DNA]</scope>
    <source>
        <strain evidence="5">EGGRZ-B1_66</strain>
        <tissue evidence="5">Body</tissue>
    </source>
</reference>
<feature type="compositionally biased region" description="Polar residues" evidence="2">
    <location>
        <begin position="541"/>
        <end position="551"/>
    </location>
</feature>
<comment type="caution">
    <text evidence="5">The sequence shown here is derived from an EMBL/GenBank/DDBJ whole genome shotgun (WGS) entry which is preliminary data.</text>
</comment>
<dbReference type="SUPFAM" id="SSF57362">
    <property type="entry name" value="BPTI-like"/>
    <property type="match status" value="2"/>
</dbReference>
<dbReference type="Pfam" id="PF00014">
    <property type="entry name" value="Kunitz_BPTI"/>
    <property type="match status" value="2"/>
</dbReference>
<feature type="compositionally biased region" description="Basic and acidic residues" evidence="2">
    <location>
        <begin position="262"/>
        <end position="297"/>
    </location>
</feature>
<dbReference type="PANTHER" id="PTHR46751:SF1">
    <property type="entry name" value="WAP FOUR-DISULFIDE CORE DOMAIN PROTEIN 6A"/>
    <property type="match status" value="1"/>
</dbReference>
<name>A0ABD2PVW2_9PLAT</name>
<sequence>MRKVAEAMLPRINCILLLVSASHSEAEFYLSLPQSIVAACIILPSSAWQTEDNLEPAIVSLVQEETKVANDTEPALSSTPQIPEAVVANLIDDTTTTDSPLPTSESETATQTPITFETTTQEPLVDTETETTTQEPDDLGSFTSMVTETEPSEIETTTQEPVVVTETEPTEIDTITQELDDLGMVTEADSTTSAPETVTEAPIYHETTPSSYAETTPIVPENLQDHTPKPEQDDKESDSWWVSSFQGPTQPQAQWVDIDTESEMKELLDEFLDDKNTKPPAKDKPPYEERPMQRADGTDDWWADRNNYQTDPYYGRDDQYERDYETLNRNDSYYPAQPSERQDPYAQPQDPYRQPEDPYRQPDDRYNQTLDSYEDPYSQSGDPYRQPDDRYNQTLDSYEDPYSQSGDPYRQPDDPYNQSQDTYEKPEDPYNQPEDPYTQPEDPYRQPDYSYNRTRDTYEQPQDPYRQDPYRQPDNRTQDSYEQLGDPYSQPEDPYRQQQDPYAQPEDPYRQSNDPYDQTKNRYDPEDRYNQPQDPYRQPDYSYNRTQDTYEQPQDPYRQPQDPYARPEDPYPYDPYDRPQDPYSQTQDPYEPTREQSQDSSTGDYTFTVGSQDGVLFDRDSGRRIDQNYPYWTNETDTDVNNNYYQPELNTVEPTKPPEEDKSYIPRRGPTPWPRRDTQRNGYPRNEACKQELSPGDGPDETNSWYFDKESGECRWFAYSGYGGNANRFYSRQSCEKLCIEDNSDPCSNVQCPDQRMICSGVLDNSCLDYYQGKTDMCPPEQPVCVTRRGQGVRVAPKLRENMSPDICSMPKDQGTCKEKDKIVVAYYYEKEQRICQSFYFSKCGGNDNRFTTKEECMNYCSP</sequence>
<dbReference type="PROSITE" id="PS50279">
    <property type="entry name" value="BPTI_KUNITZ_2"/>
    <property type="match status" value="2"/>
</dbReference>
<feature type="compositionally biased region" description="Low complexity" evidence="2">
    <location>
        <begin position="552"/>
        <end position="564"/>
    </location>
</feature>
<feature type="compositionally biased region" description="Basic and acidic residues" evidence="2">
    <location>
        <begin position="223"/>
        <end position="232"/>
    </location>
</feature>
<feature type="chain" id="PRO_5044786220" description="BPTI/Kunitz inhibitor domain-containing protein" evidence="3">
    <location>
        <begin position="27"/>
        <end position="863"/>
    </location>
</feature>
<dbReference type="Proteomes" id="UP001626550">
    <property type="component" value="Unassembled WGS sequence"/>
</dbReference>
<feature type="region of interest" description="Disordered" evidence="2">
    <location>
        <begin position="190"/>
        <end position="702"/>
    </location>
</feature>